<proteinExistence type="predicted"/>
<name>A0A4Q1BQT7_TREME</name>
<gene>
    <name evidence="2" type="ORF">M231_02425</name>
</gene>
<evidence type="ECO:0000313" key="3">
    <source>
        <dbReference type="Proteomes" id="UP000289152"/>
    </source>
</evidence>
<evidence type="ECO:0000256" key="1">
    <source>
        <dbReference type="SAM" id="MobiDB-lite"/>
    </source>
</evidence>
<feature type="compositionally biased region" description="Acidic residues" evidence="1">
    <location>
        <begin position="419"/>
        <end position="428"/>
    </location>
</feature>
<dbReference type="VEuPathDB" id="FungiDB:TREMEDRAFT_74492"/>
<reference evidence="2 3" key="1">
    <citation type="submission" date="2016-06" db="EMBL/GenBank/DDBJ databases">
        <title>Evolution of pathogenesis and genome organization in the Tremellales.</title>
        <authorList>
            <person name="Cuomo C."/>
            <person name="Litvintseva A."/>
            <person name="Heitman J."/>
            <person name="Chen Y."/>
            <person name="Sun S."/>
            <person name="Springer D."/>
            <person name="Dromer F."/>
            <person name="Young S."/>
            <person name="Zeng Q."/>
            <person name="Chapman S."/>
            <person name="Gujja S."/>
            <person name="Saif S."/>
            <person name="Birren B."/>
        </authorList>
    </citation>
    <scope>NUCLEOTIDE SEQUENCE [LARGE SCALE GENOMIC DNA]</scope>
    <source>
        <strain evidence="2 3">ATCC 28783</strain>
    </source>
</reference>
<dbReference type="OrthoDB" id="2572490at2759"/>
<evidence type="ECO:0000313" key="2">
    <source>
        <dbReference type="EMBL" id="RXK40311.1"/>
    </source>
</evidence>
<comment type="caution">
    <text evidence="2">The sequence shown here is derived from an EMBL/GenBank/DDBJ whole genome shotgun (WGS) entry which is preliminary data.</text>
</comment>
<dbReference type="EMBL" id="SDIL01000020">
    <property type="protein sequence ID" value="RXK40311.1"/>
    <property type="molecule type" value="Genomic_DNA"/>
</dbReference>
<accession>A0A4Q1BQT7</accession>
<organism evidence="2 3">
    <name type="scientific">Tremella mesenterica</name>
    <name type="common">Jelly fungus</name>
    <dbReference type="NCBI Taxonomy" id="5217"/>
    <lineage>
        <taxon>Eukaryota</taxon>
        <taxon>Fungi</taxon>
        <taxon>Dikarya</taxon>
        <taxon>Basidiomycota</taxon>
        <taxon>Agaricomycotina</taxon>
        <taxon>Tremellomycetes</taxon>
        <taxon>Tremellales</taxon>
        <taxon>Tremellaceae</taxon>
        <taxon>Tremella</taxon>
    </lineage>
</organism>
<dbReference type="AlphaFoldDB" id="A0A4Q1BQT7"/>
<dbReference type="Proteomes" id="UP000289152">
    <property type="component" value="Unassembled WGS sequence"/>
</dbReference>
<protein>
    <submittedName>
        <fullName evidence="2">Uncharacterized protein</fullName>
    </submittedName>
</protein>
<sequence>MAVIPVQSVIEHDSVPTWLEGSLVLPPFPPCSAVPFHLWQSQGLWLPLTSASSEGRTASVSTVDPPRDSRGNLLVSIQGGPSGSLSAPKKVVLRRSDCLKLGNEEEEWVEPDGTSLASYYQSTPPFTRVLTALQEFLSSRVEEFLFARNKRLFDLMRNALSLRSDVPGPHWPGSGPNGQPYIPPARVARSDHWGSLKSPHHVEYHAPQEICFLLSRTEASVRGFLAMARKEAEAGWDTGPAIKLAHITASFLGFLVHHEVLPEVQLQESIRRAFTLARSAPRHIANAKVVEDAVAASLGWNRALWVAHGGTYGQAERGGMEREADVHDSAPLADEEDDGGWKVHRVLPGLATLYSPFKHEEVNMLQHLPYSRRRIVDVLPPMEPSAITPPYASGLLRLVTAPAPWTKEEGWRRSRMEDTLEVDPEPQDEGVGPLEREKPTIEEPAEIIIWAEPEKLAGLMREDILGMAIRGRWALFGSQEPTMPLRQWWAVKLQDYVLPNFWQSDAALFKTS</sequence>
<keyword evidence="3" id="KW-1185">Reference proteome</keyword>
<dbReference type="InParanoid" id="A0A4Q1BQT7"/>
<feature type="region of interest" description="Disordered" evidence="1">
    <location>
        <begin position="410"/>
        <end position="435"/>
    </location>
</feature>